<dbReference type="EC" id="2.1.1.198" evidence="6"/>
<keyword evidence="2 6" id="KW-0698">rRNA processing</keyword>
<sequence>MDQSKATVIPATLYVVATPIGNLRDITLRALDVLAAVDVVAAEDTRTTKHLLARYAISKTLFALHRHNESALFTKIAGLLSQGKTVAIVTDAGTPAISDPGGLIVRFVREQGFKVVPIPGCNAAACALSVAGISNPHFLFYGFLPTSSGPRRRALANLKPHPYSLIFYEAPHRILECIADMTKVFGRDRRITFARELTKVFETIHSCALGEAFAWLEADSDRRKGEFVLILSGAEPPKEAELSEQARRTLQLLMHELPLKQAVRLAAEISGESKNRLYSLALSLQLHPDS</sequence>
<keyword evidence="4 6" id="KW-0808">Transferase</keyword>
<dbReference type="Pfam" id="PF23016">
    <property type="entry name" value="RsmI_C"/>
    <property type="match status" value="1"/>
</dbReference>
<comment type="catalytic activity">
    <reaction evidence="6">
        <text>cytidine(1402) in 16S rRNA + S-adenosyl-L-methionine = 2'-O-methylcytidine(1402) in 16S rRNA + S-adenosyl-L-homocysteine + H(+)</text>
        <dbReference type="Rhea" id="RHEA:42924"/>
        <dbReference type="Rhea" id="RHEA-COMP:10285"/>
        <dbReference type="Rhea" id="RHEA-COMP:10286"/>
        <dbReference type="ChEBI" id="CHEBI:15378"/>
        <dbReference type="ChEBI" id="CHEBI:57856"/>
        <dbReference type="ChEBI" id="CHEBI:59789"/>
        <dbReference type="ChEBI" id="CHEBI:74495"/>
        <dbReference type="ChEBI" id="CHEBI:82748"/>
        <dbReference type="EC" id="2.1.1.198"/>
    </reaction>
</comment>
<dbReference type="Pfam" id="PF00590">
    <property type="entry name" value="TP_methylase"/>
    <property type="match status" value="1"/>
</dbReference>
<gene>
    <name evidence="6" type="primary">rsmI</name>
    <name evidence="9" type="ORF">SAMN05216404_11214</name>
</gene>
<dbReference type="CDD" id="cd11648">
    <property type="entry name" value="RsmI"/>
    <property type="match status" value="1"/>
</dbReference>
<evidence type="ECO:0000256" key="3">
    <source>
        <dbReference type="ARBA" id="ARBA00022603"/>
    </source>
</evidence>
<evidence type="ECO:0000259" key="8">
    <source>
        <dbReference type="Pfam" id="PF23016"/>
    </source>
</evidence>
<dbReference type="InterPro" id="IPR014777">
    <property type="entry name" value="4pyrrole_Mease_sub1"/>
</dbReference>
<dbReference type="HAMAP" id="MF_01877">
    <property type="entry name" value="16SrRNA_methyltr_I"/>
    <property type="match status" value="1"/>
</dbReference>
<keyword evidence="5 6" id="KW-0949">S-adenosyl-L-methionine</keyword>
<dbReference type="InterPro" id="IPR053910">
    <property type="entry name" value="RsmI_HTH"/>
</dbReference>
<evidence type="ECO:0000259" key="7">
    <source>
        <dbReference type="Pfam" id="PF00590"/>
    </source>
</evidence>
<proteinExistence type="inferred from homology"/>
<organism evidence="9 10">
    <name type="scientific">Nitrosospira multiformis</name>
    <dbReference type="NCBI Taxonomy" id="1231"/>
    <lineage>
        <taxon>Bacteria</taxon>
        <taxon>Pseudomonadati</taxon>
        <taxon>Pseudomonadota</taxon>
        <taxon>Betaproteobacteria</taxon>
        <taxon>Nitrosomonadales</taxon>
        <taxon>Nitrosomonadaceae</taxon>
        <taxon>Nitrosospira</taxon>
    </lineage>
</organism>
<accession>A0A1H8M648</accession>
<dbReference type="GO" id="GO:0005737">
    <property type="term" value="C:cytoplasm"/>
    <property type="evidence" value="ECO:0007669"/>
    <property type="project" value="UniProtKB-SubCell"/>
</dbReference>
<dbReference type="RefSeq" id="WP_074748055.1">
    <property type="nucleotide sequence ID" value="NZ_FOCT01000012.1"/>
</dbReference>
<comment type="similarity">
    <text evidence="6">Belongs to the methyltransferase superfamily. RsmI family.</text>
</comment>
<dbReference type="InterPro" id="IPR000878">
    <property type="entry name" value="4pyrrol_Mease"/>
</dbReference>
<dbReference type="PIRSF" id="PIRSF005917">
    <property type="entry name" value="MTase_YraL"/>
    <property type="match status" value="1"/>
</dbReference>
<keyword evidence="1 6" id="KW-0963">Cytoplasm</keyword>
<dbReference type="FunFam" id="3.30.950.10:FF:000002">
    <property type="entry name" value="Ribosomal RNA small subunit methyltransferase I"/>
    <property type="match status" value="1"/>
</dbReference>
<evidence type="ECO:0000313" key="9">
    <source>
        <dbReference type="EMBL" id="SEO12791.1"/>
    </source>
</evidence>
<dbReference type="Gene3D" id="3.40.1010.10">
    <property type="entry name" value="Cobalt-precorrin-4 Transmethylase, Domain 1"/>
    <property type="match status" value="1"/>
</dbReference>
<dbReference type="NCBIfam" id="TIGR00096">
    <property type="entry name" value="16S rRNA (cytidine(1402)-2'-O)-methyltransferase"/>
    <property type="match status" value="1"/>
</dbReference>
<dbReference type="InterPro" id="IPR014776">
    <property type="entry name" value="4pyrrole_Mease_sub2"/>
</dbReference>
<dbReference type="PANTHER" id="PTHR46111:SF1">
    <property type="entry name" value="RIBOSOMAL RNA SMALL SUBUNIT METHYLTRANSFERASE I"/>
    <property type="match status" value="1"/>
</dbReference>
<evidence type="ECO:0000256" key="2">
    <source>
        <dbReference type="ARBA" id="ARBA00022552"/>
    </source>
</evidence>
<dbReference type="GO" id="GO:0070677">
    <property type="term" value="F:rRNA (cytosine-2'-O-)-methyltransferase activity"/>
    <property type="evidence" value="ECO:0007669"/>
    <property type="project" value="UniProtKB-UniRule"/>
</dbReference>
<dbReference type="FunFam" id="3.40.1010.10:FF:000007">
    <property type="entry name" value="Ribosomal RNA small subunit methyltransferase I"/>
    <property type="match status" value="1"/>
</dbReference>
<dbReference type="Gene3D" id="3.30.950.10">
    <property type="entry name" value="Methyltransferase, Cobalt-precorrin-4 Transmethylase, Domain 2"/>
    <property type="match status" value="1"/>
</dbReference>
<evidence type="ECO:0000256" key="4">
    <source>
        <dbReference type="ARBA" id="ARBA00022679"/>
    </source>
</evidence>
<evidence type="ECO:0000256" key="6">
    <source>
        <dbReference type="HAMAP-Rule" id="MF_01877"/>
    </source>
</evidence>
<evidence type="ECO:0000313" key="10">
    <source>
        <dbReference type="Proteomes" id="UP000183898"/>
    </source>
</evidence>
<dbReference type="AlphaFoldDB" id="A0A1H8M648"/>
<dbReference type="InterPro" id="IPR008189">
    <property type="entry name" value="rRNA_ssu_MeTfrase_I"/>
</dbReference>
<reference evidence="9 10" key="1">
    <citation type="submission" date="2016-10" db="EMBL/GenBank/DDBJ databases">
        <authorList>
            <person name="de Groot N.N."/>
        </authorList>
    </citation>
    <scope>NUCLEOTIDE SEQUENCE [LARGE SCALE GENOMIC DNA]</scope>
    <source>
        <strain evidence="9 10">Nl18</strain>
    </source>
</reference>
<feature type="domain" description="RsmI HTH" evidence="8">
    <location>
        <begin position="241"/>
        <end position="285"/>
    </location>
</feature>
<name>A0A1H8M648_9PROT</name>
<comment type="subcellular location">
    <subcellularLocation>
        <location evidence="6">Cytoplasm</location>
    </subcellularLocation>
</comment>
<dbReference type="SUPFAM" id="SSF53790">
    <property type="entry name" value="Tetrapyrrole methylase"/>
    <property type="match status" value="1"/>
</dbReference>
<keyword evidence="3 6" id="KW-0489">Methyltransferase</keyword>
<dbReference type="Proteomes" id="UP000183898">
    <property type="component" value="Unassembled WGS sequence"/>
</dbReference>
<evidence type="ECO:0000256" key="1">
    <source>
        <dbReference type="ARBA" id="ARBA00022490"/>
    </source>
</evidence>
<comment type="function">
    <text evidence="6">Catalyzes the 2'-O-methylation of the ribose of cytidine 1402 (C1402) in 16S rRNA.</text>
</comment>
<feature type="domain" description="Tetrapyrrole methylase" evidence="7">
    <location>
        <begin position="12"/>
        <end position="211"/>
    </location>
</feature>
<dbReference type="InterPro" id="IPR035996">
    <property type="entry name" value="4pyrrol_Methylase_sf"/>
</dbReference>
<dbReference type="EMBL" id="FOCT01000012">
    <property type="protein sequence ID" value="SEO12791.1"/>
    <property type="molecule type" value="Genomic_DNA"/>
</dbReference>
<evidence type="ECO:0000256" key="5">
    <source>
        <dbReference type="ARBA" id="ARBA00022691"/>
    </source>
</evidence>
<dbReference type="PANTHER" id="PTHR46111">
    <property type="entry name" value="RIBOSOMAL RNA SMALL SUBUNIT METHYLTRANSFERASE I"/>
    <property type="match status" value="1"/>
</dbReference>
<protein>
    <recommendedName>
        <fullName evidence="6">Ribosomal RNA small subunit methyltransferase I</fullName>
        <ecNumber evidence="6">2.1.1.198</ecNumber>
    </recommendedName>
    <alternativeName>
        <fullName evidence="6">16S rRNA 2'-O-ribose C1402 methyltransferase</fullName>
    </alternativeName>
    <alternativeName>
        <fullName evidence="6">rRNA (cytidine-2'-O-)-methyltransferase RsmI</fullName>
    </alternativeName>
</protein>